<name>A0ACC2LGD6_PERAE</name>
<dbReference type="EMBL" id="CM056816">
    <property type="protein sequence ID" value="KAJ8632315.1"/>
    <property type="molecule type" value="Genomic_DNA"/>
</dbReference>
<dbReference type="Proteomes" id="UP001234297">
    <property type="component" value="Chromosome 8"/>
</dbReference>
<gene>
    <name evidence="1" type="ORF">MRB53_025651</name>
</gene>
<keyword evidence="2" id="KW-1185">Reference proteome</keyword>
<accession>A0ACC2LGD6</accession>
<protein>
    <submittedName>
        <fullName evidence="1">Uncharacterized protein</fullName>
    </submittedName>
</protein>
<comment type="caution">
    <text evidence="1">The sequence shown here is derived from an EMBL/GenBank/DDBJ whole genome shotgun (WGS) entry which is preliminary data.</text>
</comment>
<organism evidence="1 2">
    <name type="scientific">Persea americana</name>
    <name type="common">Avocado</name>
    <dbReference type="NCBI Taxonomy" id="3435"/>
    <lineage>
        <taxon>Eukaryota</taxon>
        <taxon>Viridiplantae</taxon>
        <taxon>Streptophyta</taxon>
        <taxon>Embryophyta</taxon>
        <taxon>Tracheophyta</taxon>
        <taxon>Spermatophyta</taxon>
        <taxon>Magnoliopsida</taxon>
        <taxon>Magnoliidae</taxon>
        <taxon>Laurales</taxon>
        <taxon>Lauraceae</taxon>
        <taxon>Persea</taxon>
    </lineage>
</organism>
<proteinExistence type="predicted"/>
<evidence type="ECO:0000313" key="1">
    <source>
        <dbReference type="EMBL" id="KAJ8632315.1"/>
    </source>
</evidence>
<reference evidence="1 2" key="1">
    <citation type="journal article" date="2022" name="Hortic Res">
        <title>A haplotype resolved chromosomal level avocado genome allows analysis of novel avocado genes.</title>
        <authorList>
            <person name="Nath O."/>
            <person name="Fletcher S.J."/>
            <person name="Hayward A."/>
            <person name="Shaw L.M."/>
            <person name="Masouleh A.K."/>
            <person name="Furtado A."/>
            <person name="Henry R.J."/>
            <person name="Mitter N."/>
        </authorList>
    </citation>
    <scope>NUCLEOTIDE SEQUENCE [LARGE SCALE GENOMIC DNA]</scope>
    <source>
        <strain evidence="2">cv. Hass</strain>
    </source>
</reference>
<sequence length="781" mass="86547">MLPPGARSLVAGGQAQSSTLSGIYNPSSSQLNLNPSLESSANSVSGTGVVSQALNGAGNSGPSIAAANSYATGANSSFSGGPHLQRSASISKETYLQLPASPISFSSNNINAPRSCVIDVSSMIQHNSQQVQNPQQTEQSRQQQQQEGFSSPTSQLESQTGQVSLQMCEQPHDSLPMQKKPRLDIRQDRVLQQQLIQQLLRQQDSVQLQGHNLPLQTLTPQQILLQQRNLQQQQILQSMPTQQASMQQQHLQHLLHPSSGTKRSFDSGICARRLMQYMYHLRQRPQDNNIFYWRKFVDEYFAPCAKKRWCLSLYDTAKHCSLGVFPQAAMLDTWHCDICGSKSGRGFEITADILPRLSAIEFNSGVVDELLFVDKPHEFRFPSGLMMLEYGKAIQESVYEQLRVVREGQLRIMFTPDLKILSWEFCARHHEELFPRKTISTQVKNLVQVAEKYQATINESGSAGVSPENFLTFGDTFLRACSQFPKNLDLQSLNDLGFSKRFVRCLQIAEVVNSMKDLIDFSRKRNIGPIESLKEYPRQATAAKLQALKMREMEQLSNTQEMVAALRNYQNLLRQSSMNTRSNLLQTEASCSFDGPSSSNLPFQGPVSPISGSLPNATVNGLSSLGRQPSHLLQNNQQQSSLANPHLQQNVSPQMLQEMMSKDRGIQQPLSRQNANGNAADDSLTDVNGARSLPSKRAAVVAEVRSKTVCPPNNVASTIPCRTNSFKTVANNSAVASNNGLRPDVMQNPHFAELVQDMPRGFAENGVFDSELGAIDFCWKS</sequence>
<evidence type="ECO:0000313" key="2">
    <source>
        <dbReference type="Proteomes" id="UP001234297"/>
    </source>
</evidence>